<evidence type="ECO:0000313" key="7">
    <source>
        <dbReference type="Proteomes" id="UP000193224"/>
    </source>
</evidence>
<dbReference type="InterPro" id="IPR017937">
    <property type="entry name" value="Thioredoxin_CS"/>
</dbReference>
<dbReference type="EMBL" id="FWXB01000030">
    <property type="protein sequence ID" value="SMC14579.1"/>
    <property type="molecule type" value="Genomic_DNA"/>
</dbReference>
<keyword evidence="2" id="KW-0201">Cytochrome c-type biogenesis</keyword>
<evidence type="ECO:0000259" key="5">
    <source>
        <dbReference type="PROSITE" id="PS51352"/>
    </source>
</evidence>
<dbReference type="GO" id="GO:0017004">
    <property type="term" value="P:cytochrome complex assembly"/>
    <property type="evidence" value="ECO:0007669"/>
    <property type="project" value="UniProtKB-KW"/>
</dbReference>
<dbReference type="GO" id="GO:0015036">
    <property type="term" value="F:disulfide oxidoreductase activity"/>
    <property type="evidence" value="ECO:0007669"/>
    <property type="project" value="UniProtKB-ARBA"/>
</dbReference>
<dbReference type="OrthoDB" id="9799347at2"/>
<dbReference type="CDD" id="cd02966">
    <property type="entry name" value="TlpA_like_family"/>
    <property type="match status" value="1"/>
</dbReference>
<evidence type="ECO:0000256" key="2">
    <source>
        <dbReference type="ARBA" id="ARBA00022748"/>
    </source>
</evidence>
<organism evidence="6 7">
    <name type="scientific">Roseovarius aestuarii</name>
    <dbReference type="NCBI Taxonomy" id="475083"/>
    <lineage>
        <taxon>Bacteria</taxon>
        <taxon>Pseudomonadati</taxon>
        <taxon>Pseudomonadota</taxon>
        <taxon>Alphaproteobacteria</taxon>
        <taxon>Rhodobacterales</taxon>
        <taxon>Roseobacteraceae</taxon>
        <taxon>Roseovarius</taxon>
    </lineage>
</organism>
<sequence length="188" mass="20559">MKIFASLVLYMALALGANGALADLSDIAALREGDMKKLNLHSEPREVTTEVFLHEDGREVTLADFRGKVVLLNFWATWCGPCRQEMPMLAELQAELGGDQFEVLTLASGHNPQPAMQKFFDKIDVDNLPLHRDPQQAVARGMAIFGLPNSLILNAEGQEIARLQGEADWSSESALAILRALIAQTDGS</sequence>
<proteinExistence type="predicted"/>
<feature type="signal peptide" evidence="4">
    <location>
        <begin position="1"/>
        <end position="22"/>
    </location>
</feature>
<protein>
    <submittedName>
        <fullName evidence="6">Thiol:disulfide interchange protein TlpA</fullName>
    </submittedName>
</protein>
<dbReference type="RefSeq" id="WP_085802473.1">
    <property type="nucleotide sequence ID" value="NZ_FWXB01000030.1"/>
</dbReference>
<gene>
    <name evidence="6" type="primary">tlpA</name>
    <name evidence="6" type="ORF">ROA7745_04448</name>
</gene>
<keyword evidence="4" id="KW-0732">Signal</keyword>
<keyword evidence="3" id="KW-0676">Redox-active center</keyword>
<dbReference type="PANTHER" id="PTHR42852">
    <property type="entry name" value="THIOL:DISULFIDE INTERCHANGE PROTEIN DSBE"/>
    <property type="match status" value="1"/>
</dbReference>
<dbReference type="InterPro" id="IPR013766">
    <property type="entry name" value="Thioredoxin_domain"/>
</dbReference>
<dbReference type="PANTHER" id="PTHR42852:SF18">
    <property type="entry name" value="CHROMOSOME UNDETERMINED SCAFFOLD_47, WHOLE GENOME SHOTGUN SEQUENCE"/>
    <property type="match status" value="1"/>
</dbReference>
<dbReference type="InterPro" id="IPR036249">
    <property type="entry name" value="Thioredoxin-like_sf"/>
</dbReference>
<dbReference type="InterPro" id="IPR013740">
    <property type="entry name" value="Redoxin"/>
</dbReference>
<keyword evidence="7" id="KW-1185">Reference proteome</keyword>
<dbReference type="AlphaFoldDB" id="A0A1X7BZ64"/>
<evidence type="ECO:0000256" key="4">
    <source>
        <dbReference type="SAM" id="SignalP"/>
    </source>
</evidence>
<name>A0A1X7BZ64_9RHOB</name>
<feature type="chain" id="PRO_5010872963" evidence="4">
    <location>
        <begin position="23"/>
        <end position="188"/>
    </location>
</feature>
<dbReference type="SUPFAM" id="SSF52833">
    <property type="entry name" value="Thioredoxin-like"/>
    <property type="match status" value="1"/>
</dbReference>
<dbReference type="PROSITE" id="PS51352">
    <property type="entry name" value="THIOREDOXIN_2"/>
    <property type="match status" value="1"/>
</dbReference>
<dbReference type="Proteomes" id="UP000193224">
    <property type="component" value="Unassembled WGS sequence"/>
</dbReference>
<dbReference type="InterPro" id="IPR050553">
    <property type="entry name" value="Thioredoxin_ResA/DsbE_sf"/>
</dbReference>
<feature type="domain" description="Thioredoxin" evidence="5">
    <location>
        <begin position="13"/>
        <end position="183"/>
    </location>
</feature>
<evidence type="ECO:0000256" key="3">
    <source>
        <dbReference type="ARBA" id="ARBA00023284"/>
    </source>
</evidence>
<accession>A0A1X7BZ64</accession>
<dbReference type="Gene3D" id="3.40.30.10">
    <property type="entry name" value="Glutaredoxin"/>
    <property type="match status" value="1"/>
</dbReference>
<reference evidence="6 7" key="1">
    <citation type="submission" date="2017-03" db="EMBL/GenBank/DDBJ databases">
        <authorList>
            <person name="Afonso C.L."/>
            <person name="Miller P.J."/>
            <person name="Scott M.A."/>
            <person name="Spackman E."/>
            <person name="Goraichik I."/>
            <person name="Dimitrov K.M."/>
            <person name="Suarez D.L."/>
            <person name="Swayne D.E."/>
        </authorList>
    </citation>
    <scope>NUCLEOTIDE SEQUENCE [LARGE SCALE GENOMIC DNA]</scope>
    <source>
        <strain evidence="6 7">CECT 7745</strain>
    </source>
</reference>
<dbReference type="GO" id="GO:0030313">
    <property type="term" value="C:cell envelope"/>
    <property type="evidence" value="ECO:0007669"/>
    <property type="project" value="UniProtKB-SubCell"/>
</dbReference>
<evidence type="ECO:0000256" key="1">
    <source>
        <dbReference type="ARBA" id="ARBA00004196"/>
    </source>
</evidence>
<evidence type="ECO:0000313" key="6">
    <source>
        <dbReference type="EMBL" id="SMC14579.1"/>
    </source>
</evidence>
<comment type="subcellular location">
    <subcellularLocation>
        <location evidence="1">Cell envelope</location>
    </subcellularLocation>
</comment>
<dbReference type="PROSITE" id="PS00194">
    <property type="entry name" value="THIOREDOXIN_1"/>
    <property type="match status" value="1"/>
</dbReference>
<dbReference type="Pfam" id="PF08534">
    <property type="entry name" value="Redoxin"/>
    <property type="match status" value="1"/>
</dbReference>